<keyword evidence="2" id="KW-1185">Reference proteome</keyword>
<dbReference type="Proteomes" id="UP000232721">
    <property type="component" value="Chromosome"/>
</dbReference>
<dbReference type="RefSeq" id="WP_208890958.1">
    <property type="nucleotide sequence ID" value="NZ_CP019336.1"/>
</dbReference>
<protein>
    <submittedName>
        <fullName evidence="1">Uncharacterized protein</fullName>
    </submittedName>
</protein>
<gene>
    <name evidence="1" type="ORF">BTO15_07410</name>
</gene>
<proteinExistence type="predicted"/>
<evidence type="ECO:0000313" key="2">
    <source>
        <dbReference type="Proteomes" id="UP000232721"/>
    </source>
</evidence>
<name>A0ABN5F3D2_9FLAO</name>
<dbReference type="EMBL" id="CP019336">
    <property type="protein sequence ID" value="AUC21937.1"/>
    <property type="molecule type" value="Genomic_DNA"/>
</dbReference>
<reference evidence="1 2" key="1">
    <citation type="submission" date="2017-02" db="EMBL/GenBank/DDBJ databases">
        <title>Trade-off between light-utilization and light-protection in marine flavobacteria.</title>
        <authorList>
            <person name="Kumagai Y."/>
            <person name="Yoshizawa S."/>
            <person name="Kogure K."/>
            <person name="Iwasaki W."/>
        </authorList>
    </citation>
    <scope>NUCLEOTIDE SEQUENCE [LARGE SCALE GENOMIC DNA]</scope>
    <source>
        <strain evidence="1 2">KCTC 23670</strain>
    </source>
</reference>
<sequence length="64" mass="7209">MQTSLALIEVATFIFPVKKSSLRGTKQSVNLKEIATVYKKVNLAKTAIKRYNVKQEIASKKLLK</sequence>
<accession>A0ABN5F3D2</accession>
<evidence type="ECO:0000313" key="1">
    <source>
        <dbReference type="EMBL" id="AUC21937.1"/>
    </source>
</evidence>
<organism evidence="1 2">
    <name type="scientific">Polaribacter sejongensis</name>
    <dbReference type="NCBI Taxonomy" id="985043"/>
    <lineage>
        <taxon>Bacteria</taxon>
        <taxon>Pseudomonadati</taxon>
        <taxon>Bacteroidota</taxon>
        <taxon>Flavobacteriia</taxon>
        <taxon>Flavobacteriales</taxon>
        <taxon>Flavobacteriaceae</taxon>
    </lineage>
</organism>